<organism evidence="4 5">
    <name type="scientific">Eiseniibacteriota bacterium</name>
    <dbReference type="NCBI Taxonomy" id="2212470"/>
    <lineage>
        <taxon>Bacteria</taxon>
        <taxon>Candidatus Eiseniibacteriota</taxon>
    </lineage>
</organism>
<dbReference type="InterPro" id="IPR029061">
    <property type="entry name" value="THDP-binding"/>
</dbReference>
<accession>A0A933SAJ3</accession>
<gene>
    <name evidence="4" type="ORF">HZA61_01390</name>
</gene>
<dbReference type="Pfam" id="PF17147">
    <property type="entry name" value="PFOR_II"/>
    <property type="match status" value="1"/>
</dbReference>
<dbReference type="AlphaFoldDB" id="A0A933SAJ3"/>
<keyword evidence="1" id="KW-0560">Oxidoreductase</keyword>
<sequence length="443" mass="48393">MSTIGIEHGPTTHVATPGGERYDILKLERVKQAHIPFYPEQEGVTADGNTAAAIATLQMWRALIYPGFPITPSTKWIETVAAKVGAQKGTKKRVKLLEAEHAVADYMVGAGAACRDLIFSTATSSVGLDHMTETTRSLGASGLGNVMIINVYRATANFPLCIEGDPSDAMAHRDDGFIQICARGKQQIYDTVLQAPCLGMHPEIMTPTMPGYYGIKDSHRNARFIVEADTAVHEFQDRWLQPCHLPGTINGDTAMGNCVTSRHFQGFKINQKRRIERVLDILPQIGADFEKTFGRPGLRFFDETAWPEAGPVDIAVVGMGPDYGTFESVREAWAKKNDVSVSGLALRLLNPFPRDAYREKLQRAKVVLVVNQAHHSGRGHLTLDVADALAGIEPQPRIVSAFAGMGGADVSEATWEAMLDEAKDALTTAPRQPYMVFHEGARL</sequence>
<feature type="domain" description="Pyruvate:ferredoxin oxidoreductase core" evidence="3">
    <location>
        <begin position="313"/>
        <end position="411"/>
    </location>
</feature>
<dbReference type="Proteomes" id="UP000696931">
    <property type="component" value="Unassembled WGS sequence"/>
</dbReference>
<dbReference type="SUPFAM" id="SSF52922">
    <property type="entry name" value="TK C-terminal domain-like"/>
    <property type="match status" value="1"/>
</dbReference>
<evidence type="ECO:0000256" key="1">
    <source>
        <dbReference type="ARBA" id="ARBA00023002"/>
    </source>
</evidence>
<dbReference type="InterPro" id="IPR009014">
    <property type="entry name" value="Transketo_C/PFOR_II"/>
</dbReference>
<dbReference type="GO" id="GO:0016491">
    <property type="term" value="F:oxidoreductase activity"/>
    <property type="evidence" value="ECO:0007669"/>
    <property type="project" value="UniProtKB-KW"/>
</dbReference>
<dbReference type="InterPro" id="IPR033412">
    <property type="entry name" value="PFOR_II"/>
</dbReference>
<dbReference type="Gene3D" id="3.40.50.920">
    <property type="match status" value="1"/>
</dbReference>
<evidence type="ECO:0000313" key="4">
    <source>
        <dbReference type="EMBL" id="MBI5168120.1"/>
    </source>
</evidence>
<dbReference type="InterPro" id="IPR002880">
    <property type="entry name" value="Pyrv_Fd/Flavodoxin_OxRdtase_N"/>
</dbReference>
<name>A0A933SAJ3_UNCEI</name>
<evidence type="ECO:0000259" key="2">
    <source>
        <dbReference type="Pfam" id="PF01855"/>
    </source>
</evidence>
<evidence type="ECO:0000259" key="3">
    <source>
        <dbReference type="Pfam" id="PF17147"/>
    </source>
</evidence>
<dbReference type="Gene3D" id="3.40.50.970">
    <property type="match status" value="1"/>
</dbReference>
<proteinExistence type="predicted"/>
<dbReference type="GO" id="GO:0006979">
    <property type="term" value="P:response to oxidative stress"/>
    <property type="evidence" value="ECO:0007669"/>
    <property type="project" value="TreeGrafter"/>
</dbReference>
<reference evidence="4" key="1">
    <citation type="submission" date="2020-07" db="EMBL/GenBank/DDBJ databases">
        <title>Huge and variable diversity of episymbiotic CPR bacteria and DPANN archaea in groundwater ecosystems.</title>
        <authorList>
            <person name="He C.Y."/>
            <person name="Keren R."/>
            <person name="Whittaker M."/>
            <person name="Farag I.F."/>
            <person name="Doudna J."/>
            <person name="Cate J.H.D."/>
            <person name="Banfield J.F."/>
        </authorList>
    </citation>
    <scope>NUCLEOTIDE SEQUENCE</scope>
    <source>
        <strain evidence="4">NC_groundwater_1813_Pr3_B-0.1um_71_17</strain>
    </source>
</reference>
<comment type="caution">
    <text evidence="4">The sequence shown here is derived from an EMBL/GenBank/DDBJ whole genome shotgun (WGS) entry which is preliminary data.</text>
</comment>
<dbReference type="PANTHER" id="PTHR32154:SF0">
    <property type="entry name" value="PYRUVATE-FLAVODOXIN OXIDOREDUCTASE-RELATED"/>
    <property type="match status" value="1"/>
</dbReference>
<dbReference type="EMBL" id="JACRIW010000012">
    <property type="protein sequence ID" value="MBI5168120.1"/>
    <property type="molecule type" value="Genomic_DNA"/>
</dbReference>
<dbReference type="SUPFAM" id="SSF52518">
    <property type="entry name" value="Thiamin diphosphate-binding fold (THDP-binding)"/>
    <property type="match status" value="1"/>
</dbReference>
<dbReference type="Pfam" id="PF01855">
    <property type="entry name" value="POR_N"/>
    <property type="match status" value="1"/>
</dbReference>
<dbReference type="PANTHER" id="PTHR32154">
    <property type="entry name" value="PYRUVATE-FLAVODOXIN OXIDOREDUCTASE-RELATED"/>
    <property type="match status" value="1"/>
</dbReference>
<protein>
    <submittedName>
        <fullName evidence="4">Uncharacterized protein</fullName>
    </submittedName>
</protein>
<dbReference type="InterPro" id="IPR050722">
    <property type="entry name" value="Pyruvate:ferred/Flavod_OxRd"/>
</dbReference>
<evidence type="ECO:0000313" key="5">
    <source>
        <dbReference type="Proteomes" id="UP000696931"/>
    </source>
</evidence>
<feature type="domain" description="Pyruvate flavodoxin/ferredoxin oxidoreductase pyrimidine binding" evidence="2">
    <location>
        <begin position="66"/>
        <end position="234"/>
    </location>
</feature>